<dbReference type="EMBL" id="MU007052">
    <property type="protein sequence ID" value="KAF2428896.1"/>
    <property type="molecule type" value="Genomic_DNA"/>
</dbReference>
<feature type="compositionally biased region" description="Basic and acidic residues" evidence="1">
    <location>
        <begin position="359"/>
        <end position="384"/>
    </location>
</feature>
<protein>
    <submittedName>
        <fullName evidence="2">Uncharacterized protein</fullName>
    </submittedName>
</protein>
<feature type="compositionally biased region" description="Polar residues" evidence="1">
    <location>
        <begin position="121"/>
        <end position="130"/>
    </location>
</feature>
<sequence>MARKLPWLADGPKKPSVSKLGNQSSSPKPAKRKRLIKPAEEDNELSASDNDVSTSKRKMQEPNARHPSSSTPPSPPKPQPMIEGYSADDIWVMVEDEFYATAKKFTQHLHHLEYRRLKKQAASQNASTIHKISRPVDGKTQMSTETKLKIRSTEQRHKINNAITNMGGNGRDDKQESEDDDPWMNDPRLAGLMTEKERPPTKLTEFVGVKSRSKASQGYSGGGPSQASQLESSARNFTIAEREKSRLSKPLRTTEESDYEAEDLDANPEPSRPTKMSYSRSRTAPVEKPISNPLRDLERSERAGTIPYKSREETKSQLPISPAKKISASSRPSIQAPSDALFDDFSDVPKRQPSSFAERMAKRRAEAAKREKEKEKEEPRRISEQFDAIPTFLV</sequence>
<evidence type="ECO:0000256" key="1">
    <source>
        <dbReference type="SAM" id="MobiDB-lite"/>
    </source>
</evidence>
<keyword evidence="3" id="KW-1185">Reference proteome</keyword>
<name>A0A9P4NNR4_9PEZI</name>
<feature type="compositionally biased region" description="Polar residues" evidence="1">
    <location>
        <begin position="225"/>
        <end position="236"/>
    </location>
</feature>
<comment type="caution">
    <text evidence="2">The sequence shown here is derived from an EMBL/GenBank/DDBJ whole genome shotgun (WGS) entry which is preliminary data.</text>
</comment>
<dbReference type="AlphaFoldDB" id="A0A9P4NNR4"/>
<organism evidence="2 3">
    <name type="scientific">Tothia fuscella</name>
    <dbReference type="NCBI Taxonomy" id="1048955"/>
    <lineage>
        <taxon>Eukaryota</taxon>
        <taxon>Fungi</taxon>
        <taxon>Dikarya</taxon>
        <taxon>Ascomycota</taxon>
        <taxon>Pezizomycotina</taxon>
        <taxon>Dothideomycetes</taxon>
        <taxon>Pleosporomycetidae</taxon>
        <taxon>Venturiales</taxon>
        <taxon>Cylindrosympodiaceae</taxon>
        <taxon>Tothia</taxon>
    </lineage>
</organism>
<reference evidence="2" key="1">
    <citation type="journal article" date="2020" name="Stud. Mycol.">
        <title>101 Dothideomycetes genomes: a test case for predicting lifestyles and emergence of pathogens.</title>
        <authorList>
            <person name="Haridas S."/>
            <person name="Albert R."/>
            <person name="Binder M."/>
            <person name="Bloem J."/>
            <person name="Labutti K."/>
            <person name="Salamov A."/>
            <person name="Andreopoulos B."/>
            <person name="Baker S."/>
            <person name="Barry K."/>
            <person name="Bills G."/>
            <person name="Bluhm B."/>
            <person name="Cannon C."/>
            <person name="Castanera R."/>
            <person name="Culley D."/>
            <person name="Daum C."/>
            <person name="Ezra D."/>
            <person name="Gonzalez J."/>
            <person name="Henrissat B."/>
            <person name="Kuo A."/>
            <person name="Liang C."/>
            <person name="Lipzen A."/>
            <person name="Lutzoni F."/>
            <person name="Magnuson J."/>
            <person name="Mondo S."/>
            <person name="Nolan M."/>
            <person name="Ohm R."/>
            <person name="Pangilinan J."/>
            <person name="Park H.-J."/>
            <person name="Ramirez L."/>
            <person name="Alfaro M."/>
            <person name="Sun H."/>
            <person name="Tritt A."/>
            <person name="Yoshinaga Y."/>
            <person name="Zwiers L.-H."/>
            <person name="Turgeon B."/>
            <person name="Goodwin S."/>
            <person name="Spatafora J."/>
            <person name="Crous P."/>
            <person name="Grigoriev I."/>
        </authorList>
    </citation>
    <scope>NUCLEOTIDE SEQUENCE</scope>
    <source>
        <strain evidence="2">CBS 130266</strain>
    </source>
</reference>
<gene>
    <name evidence="2" type="ORF">EJ08DRAFT_650870</name>
</gene>
<evidence type="ECO:0000313" key="2">
    <source>
        <dbReference type="EMBL" id="KAF2428896.1"/>
    </source>
</evidence>
<feature type="compositionally biased region" description="Polar residues" evidence="1">
    <location>
        <begin position="327"/>
        <end position="336"/>
    </location>
</feature>
<dbReference type="OrthoDB" id="5374569at2759"/>
<feature type="compositionally biased region" description="Pro residues" evidence="1">
    <location>
        <begin position="70"/>
        <end position="79"/>
    </location>
</feature>
<feature type="region of interest" description="Disordered" evidence="1">
    <location>
        <begin position="1"/>
        <end position="83"/>
    </location>
</feature>
<dbReference type="Proteomes" id="UP000800235">
    <property type="component" value="Unassembled WGS sequence"/>
</dbReference>
<feature type="compositionally biased region" description="Acidic residues" evidence="1">
    <location>
        <begin position="256"/>
        <end position="266"/>
    </location>
</feature>
<feature type="compositionally biased region" description="Basic and acidic residues" evidence="1">
    <location>
        <begin position="146"/>
        <end position="157"/>
    </location>
</feature>
<proteinExistence type="predicted"/>
<feature type="region of interest" description="Disordered" evidence="1">
    <location>
        <begin position="120"/>
        <end position="394"/>
    </location>
</feature>
<accession>A0A9P4NNR4</accession>
<evidence type="ECO:0000313" key="3">
    <source>
        <dbReference type="Proteomes" id="UP000800235"/>
    </source>
</evidence>